<evidence type="ECO:0008006" key="3">
    <source>
        <dbReference type="Google" id="ProtNLM"/>
    </source>
</evidence>
<protein>
    <recommendedName>
        <fullName evidence="3">MarR family transcriptional regulator</fullName>
    </recommendedName>
</protein>
<dbReference type="AlphaFoldDB" id="A0A2T0HMH4"/>
<evidence type="ECO:0000313" key="2">
    <source>
        <dbReference type="Proteomes" id="UP000239731"/>
    </source>
</evidence>
<comment type="caution">
    <text evidence="1">The sequence shown here is derived from an EMBL/GenBank/DDBJ whole genome shotgun (WGS) entry which is preliminary data.</text>
</comment>
<evidence type="ECO:0000313" key="1">
    <source>
        <dbReference type="EMBL" id="PRW84217.1"/>
    </source>
</evidence>
<dbReference type="EMBL" id="PVUH01000032">
    <property type="protein sequence ID" value="PRW84217.1"/>
    <property type="molecule type" value="Genomic_DNA"/>
</dbReference>
<organism evidence="1 2">
    <name type="scientific">Pseudomonas fluorescens</name>
    <dbReference type="NCBI Taxonomy" id="294"/>
    <lineage>
        <taxon>Bacteria</taxon>
        <taxon>Pseudomonadati</taxon>
        <taxon>Pseudomonadota</taxon>
        <taxon>Gammaproteobacteria</taxon>
        <taxon>Pseudomonadales</taxon>
        <taxon>Pseudomonadaceae</taxon>
        <taxon>Pseudomonas</taxon>
    </lineage>
</organism>
<dbReference type="Proteomes" id="UP000239731">
    <property type="component" value="Unassembled WGS sequence"/>
</dbReference>
<sequence>MKTVKLTEKQQLVLDELRKIGRENAYRYLDKQAYLHQEDLRKIALGDAACVFSMGGLSYQVAHRLVTSAPSVLSIFKALRRKGLVIREESYPDYQRARYWWPVGLAAELHAELQATERVTP</sequence>
<proteinExistence type="predicted"/>
<gene>
    <name evidence="1" type="ORF">C7A10_29530</name>
</gene>
<reference evidence="1 2" key="1">
    <citation type="submission" date="2018-03" db="EMBL/GenBank/DDBJ databases">
        <title>Blue discolouration in mozzarella cheese caused by Pseudomonas fluorescens.</title>
        <authorList>
            <person name="Chiesa F."/>
            <person name="Dalmasso A."/>
            <person name="Lomonaco S."/>
        </authorList>
    </citation>
    <scope>NUCLEOTIDE SEQUENCE [LARGE SCALE GENOMIC DNA]</scope>
    <source>
        <strain evidence="1 2">11293</strain>
    </source>
</reference>
<accession>A0A2T0HMH4</accession>
<dbReference type="RefSeq" id="WP_106118692.1">
    <property type="nucleotide sequence ID" value="NZ_PVUH01000032.1"/>
</dbReference>
<name>A0A2T0HMH4_PSEFL</name>